<evidence type="ECO:0000256" key="2">
    <source>
        <dbReference type="ARBA" id="ARBA00022525"/>
    </source>
</evidence>
<dbReference type="SMART" id="SM00186">
    <property type="entry name" value="FBG"/>
    <property type="match status" value="1"/>
</dbReference>
<dbReference type="InterPro" id="IPR002181">
    <property type="entry name" value="Fibrinogen_a/b/g_C_dom"/>
</dbReference>
<keyword evidence="7" id="KW-1185">Reference proteome</keyword>
<evidence type="ECO:0000313" key="7">
    <source>
        <dbReference type="Proteomes" id="UP001159405"/>
    </source>
</evidence>
<keyword evidence="4" id="KW-1015">Disulfide bond</keyword>
<dbReference type="Proteomes" id="UP001159405">
    <property type="component" value="Unassembled WGS sequence"/>
</dbReference>
<dbReference type="Gene3D" id="2.60.120.1000">
    <property type="match status" value="1"/>
</dbReference>
<dbReference type="PANTHER" id="PTHR16146:SF46">
    <property type="entry name" value="INTELECTIN-1A-RELATED"/>
    <property type="match status" value="1"/>
</dbReference>
<dbReference type="SUPFAM" id="SSF56496">
    <property type="entry name" value="Fibrinogen C-terminal domain-like"/>
    <property type="match status" value="1"/>
</dbReference>
<comment type="subcellular location">
    <subcellularLocation>
        <location evidence="1">Secreted</location>
    </subcellularLocation>
</comment>
<feature type="non-terminal residue" evidence="6">
    <location>
        <position position="1"/>
    </location>
</feature>
<evidence type="ECO:0000313" key="6">
    <source>
        <dbReference type="EMBL" id="CAH3039078.1"/>
    </source>
</evidence>
<accession>A0ABN8N119</accession>
<evidence type="ECO:0000256" key="4">
    <source>
        <dbReference type="ARBA" id="ARBA00023157"/>
    </source>
</evidence>
<comment type="caution">
    <text evidence="6">The sequence shown here is derived from an EMBL/GenBank/DDBJ whole genome shotgun (WGS) entry which is preliminary data.</text>
</comment>
<dbReference type="NCBIfam" id="NF040941">
    <property type="entry name" value="GGGWT_bact"/>
    <property type="match status" value="1"/>
</dbReference>
<keyword evidence="3" id="KW-0176">Collagen</keyword>
<gene>
    <name evidence="6" type="ORF">PLOB_00042926</name>
</gene>
<proteinExistence type="predicted"/>
<evidence type="ECO:0000256" key="1">
    <source>
        <dbReference type="ARBA" id="ARBA00004613"/>
    </source>
</evidence>
<feature type="domain" description="Fibrinogen C-terminal" evidence="5">
    <location>
        <begin position="7"/>
        <end position="60"/>
    </location>
</feature>
<protein>
    <recommendedName>
        <fullName evidence="5">Fibrinogen C-terminal domain-containing protein</fullName>
    </recommendedName>
</protein>
<keyword evidence="2" id="KW-0964">Secreted</keyword>
<reference evidence="6 7" key="1">
    <citation type="submission" date="2022-05" db="EMBL/GenBank/DDBJ databases">
        <authorList>
            <consortium name="Genoscope - CEA"/>
            <person name="William W."/>
        </authorList>
    </citation>
    <scope>NUCLEOTIDE SEQUENCE [LARGE SCALE GENOMIC DNA]</scope>
</reference>
<sequence>ILVKKGSTNWASGHSCKDIRQSEATVGDGEYWINPSSSGKPIKVYCDMTTDKGGWTLVKRVIFSDGLQPTKEEEIQTTDYRIQLSNYSSHLHLLVTDGLKNLRSDMGFQQFRFYCRKATPGRVFHIMTKNTSLGEAVVQYFTGNTNVPPQACDSFTALPDDNSTLSGKCMEWGYPTMNTWGKNATTRQNIKLYKRFVLWRTKSAVAMSRSDYFCDDLTKNGTDGDTWEFYVR</sequence>
<dbReference type="PANTHER" id="PTHR16146">
    <property type="entry name" value="INTELECTIN"/>
    <property type="match status" value="1"/>
</dbReference>
<dbReference type="InterPro" id="IPR036056">
    <property type="entry name" value="Fibrinogen-like_C"/>
</dbReference>
<name>A0ABN8N119_9CNID</name>
<dbReference type="Pfam" id="PF01410">
    <property type="entry name" value="COLFI"/>
    <property type="match status" value="1"/>
</dbReference>
<dbReference type="PROSITE" id="PS51406">
    <property type="entry name" value="FIBRINOGEN_C_2"/>
    <property type="match status" value="1"/>
</dbReference>
<dbReference type="InterPro" id="IPR000885">
    <property type="entry name" value="Fib_collagen_C"/>
</dbReference>
<evidence type="ECO:0000256" key="3">
    <source>
        <dbReference type="ARBA" id="ARBA00023119"/>
    </source>
</evidence>
<dbReference type="EMBL" id="CALNXK010000007">
    <property type="protein sequence ID" value="CAH3039078.1"/>
    <property type="molecule type" value="Genomic_DNA"/>
</dbReference>
<evidence type="ECO:0000259" key="5">
    <source>
        <dbReference type="PROSITE" id="PS51406"/>
    </source>
</evidence>
<organism evidence="6 7">
    <name type="scientific">Porites lobata</name>
    <dbReference type="NCBI Taxonomy" id="104759"/>
    <lineage>
        <taxon>Eukaryota</taxon>
        <taxon>Metazoa</taxon>
        <taxon>Cnidaria</taxon>
        <taxon>Anthozoa</taxon>
        <taxon>Hexacorallia</taxon>
        <taxon>Scleractinia</taxon>
        <taxon>Fungiina</taxon>
        <taxon>Poritidae</taxon>
        <taxon>Porites</taxon>
    </lineage>
</organism>